<accession>A0A4U5N3V4</accession>
<feature type="compositionally biased region" description="Basic residues" evidence="1">
    <location>
        <begin position="400"/>
        <end position="417"/>
    </location>
</feature>
<reference evidence="2 3" key="1">
    <citation type="journal article" date="2015" name="Genome Biol.">
        <title>Comparative genomics of Steinernema reveals deeply conserved gene regulatory networks.</title>
        <authorList>
            <person name="Dillman A.R."/>
            <person name="Macchietto M."/>
            <person name="Porter C.F."/>
            <person name="Rogers A."/>
            <person name="Williams B."/>
            <person name="Antoshechkin I."/>
            <person name="Lee M.M."/>
            <person name="Goodwin Z."/>
            <person name="Lu X."/>
            <person name="Lewis E.E."/>
            <person name="Goodrich-Blair H."/>
            <person name="Stock S.P."/>
            <person name="Adams B.J."/>
            <person name="Sternberg P.W."/>
            <person name="Mortazavi A."/>
        </authorList>
    </citation>
    <scope>NUCLEOTIDE SEQUENCE [LARGE SCALE GENOMIC DNA]</scope>
    <source>
        <strain evidence="2 3">ALL</strain>
    </source>
</reference>
<keyword evidence="3" id="KW-1185">Reference proteome</keyword>
<reference evidence="2 3" key="2">
    <citation type="journal article" date="2019" name="G3 (Bethesda)">
        <title>Hybrid Assembly of the Genome of the Entomopathogenic Nematode Steinernema carpocapsae Identifies the X-Chromosome.</title>
        <authorList>
            <person name="Serra L."/>
            <person name="Macchietto M."/>
            <person name="Macias-Munoz A."/>
            <person name="McGill C.J."/>
            <person name="Rodriguez I.M."/>
            <person name="Rodriguez B."/>
            <person name="Murad R."/>
            <person name="Mortazavi A."/>
        </authorList>
    </citation>
    <scope>NUCLEOTIDE SEQUENCE [LARGE SCALE GENOMIC DNA]</scope>
    <source>
        <strain evidence="2 3">ALL</strain>
    </source>
</reference>
<evidence type="ECO:0000313" key="2">
    <source>
        <dbReference type="EMBL" id="TKR77018.1"/>
    </source>
</evidence>
<evidence type="ECO:0000313" key="3">
    <source>
        <dbReference type="Proteomes" id="UP000298663"/>
    </source>
</evidence>
<dbReference type="Proteomes" id="UP000298663">
    <property type="component" value="Unassembled WGS sequence"/>
</dbReference>
<feature type="compositionally biased region" description="Basic and acidic residues" evidence="1">
    <location>
        <begin position="47"/>
        <end position="93"/>
    </location>
</feature>
<feature type="compositionally biased region" description="Basic and acidic residues" evidence="1">
    <location>
        <begin position="11"/>
        <end position="22"/>
    </location>
</feature>
<proteinExistence type="predicted"/>
<feature type="compositionally biased region" description="Basic residues" evidence="1">
    <location>
        <begin position="1"/>
        <end position="10"/>
    </location>
</feature>
<protein>
    <submittedName>
        <fullName evidence="2">Uncharacterized protein</fullName>
    </submittedName>
</protein>
<organism evidence="2 3">
    <name type="scientific">Steinernema carpocapsae</name>
    <name type="common">Entomopathogenic nematode</name>
    <dbReference type="NCBI Taxonomy" id="34508"/>
    <lineage>
        <taxon>Eukaryota</taxon>
        <taxon>Metazoa</taxon>
        <taxon>Ecdysozoa</taxon>
        <taxon>Nematoda</taxon>
        <taxon>Chromadorea</taxon>
        <taxon>Rhabditida</taxon>
        <taxon>Tylenchina</taxon>
        <taxon>Panagrolaimomorpha</taxon>
        <taxon>Strongyloidoidea</taxon>
        <taxon>Steinernematidae</taxon>
        <taxon>Steinernema</taxon>
    </lineage>
</organism>
<feature type="region of interest" description="Disordered" evidence="1">
    <location>
        <begin position="358"/>
        <end position="442"/>
    </location>
</feature>
<dbReference type="AlphaFoldDB" id="A0A4U5N3V4"/>
<feature type="compositionally biased region" description="Basic and acidic residues" evidence="1">
    <location>
        <begin position="109"/>
        <end position="123"/>
    </location>
</feature>
<dbReference type="EMBL" id="AZBU02000005">
    <property type="protein sequence ID" value="TKR77018.1"/>
    <property type="molecule type" value="Genomic_DNA"/>
</dbReference>
<dbReference type="OrthoDB" id="10593332at2759"/>
<feature type="region of interest" description="Disordered" evidence="1">
    <location>
        <begin position="152"/>
        <end position="220"/>
    </location>
</feature>
<feature type="region of interest" description="Disordered" evidence="1">
    <location>
        <begin position="1"/>
        <end position="133"/>
    </location>
</feature>
<gene>
    <name evidence="2" type="ORF">L596_018069</name>
</gene>
<feature type="compositionally biased region" description="Polar residues" evidence="1">
    <location>
        <begin position="426"/>
        <end position="442"/>
    </location>
</feature>
<evidence type="ECO:0000256" key="1">
    <source>
        <dbReference type="SAM" id="MobiDB-lite"/>
    </source>
</evidence>
<comment type="caution">
    <text evidence="2">The sequence shown here is derived from an EMBL/GenBank/DDBJ whole genome shotgun (WGS) entry which is preliminary data.</text>
</comment>
<sequence length="442" mass="49021">MCNIIKKKHAKDSQTQRKDASIKPHSKKPPSSDAPNAATGKESTTTRTDRVISESDKGRKLHELPGPKPKTSDNKDAKAPSKESKSKEGESSKPKKNGLPTLVTRRRQRDTAKTDSTQAEHSRIAPKSCMGQAASRMGDICFALNPPANKKKIVKKASPNPKSDSKDSKGSNAEDDTVYPENQRKLIRQRTRTTASSEQQSTDDEGDIIGVSPTQDDEGPECYMYDDDDIYYVCHEQIAGLENDDLARLEDFALMTKPFGRWNAYATLEEMDERHLFTRGVLTQYTLTSTGMTFPNQSDLARASEASAKRDVVTRRLVAFDTKEVDLMMLLKENIVLKKPVKDNSTSLSENNTMMCSAISRLTSPTPSPVPRRTSKMARLSKEQGSVYKEDNTNDSTKSRSLKKARGSQSRRSRSRSTGRLESSSKTVTRTCASPNTITADK</sequence>
<name>A0A4U5N3V4_STECR</name>